<evidence type="ECO:0000313" key="2">
    <source>
        <dbReference type="Proteomes" id="UP000002872"/>
    </source>
</evidence>
<accession>I3EHR8</accession>
<keyword evidence="2" id="KW-1185">Reference proteome</keyword>
<protein>
    <submittedName>
        <fullName evidence="1">Uncharacterized protein</fullName>
    </submittedName>
</protein>
<organism evidence="1 2">
    <name type="scientific">Nematocida parisii (strain ERTm3)</name>
    <name type="common">Nematode killer fungus</name>
    <dbReference type="NCBI Taxonomy" id="935791"/>
    <lineage>
        <taxon>Eukaryota</taxon>
        <taxon>Fungi</taxon>
        <taxon>Fungi incertae sedis</taxon>
        <taxon>Microsporidia</taxon>
        <taxon>Nematocida</taxon>
    </lineage>
</organism>
<dbReference type="Proteomes" id="UP000002872">
    <property type="component" value="Unassembled WGS sequence"/>
</dbReference>
<reference evidence="1" key="1">
    <citation type="submission" date="2011-01" db="EMBL/GenBank/DDBJ databases">
        <title>The Genome Sequence of Nematocida parisii strain ERTm3.</title>
        <authorList>
            <consortium name="The Broad Institute Genome Sequencing Platform"/>
            <consortium name="The Broad Institute Genome Sequencing Center for Infectious Disease"/>
            <person name="Cuomo C."/>
            <person name="Troemel E."/>
            <person name="Young S.K."/>
            <person name="Zeng Q."/>
            <person name="Gargeya S."/>
            <person name="Fitzgerald M."/>
            <person name="Haas B."/>
            <person name="Abouelleil A."/>
            <person name="Alvarado L."/>
            <person name="Arachchi H.M."/>
            <person name="Berlin A."/>
            <person name="Chapman S.B."/>
            <person name="Gearin G."/>
            <person name="Goldberg J."/>
            <person name="Griggs A."/>
            <person name="Gujja S."/>
            <person name="Hansen M."/>
            <person name="Heiman D."/>
            <person name="Howarth C."/>
            <person name="Larimer J."/>
            <person name="Lui A."/>
            <person name="MacDonald P.J.P."/>
            <person name="McCowen C."/>
            <person name="Montmayeur A."/>
            <person name="Murphy C."/>
            <person name="Neiman D."/>
            <person name="Pearson M."/>
            <person name="Priest M."/>
            <person name="Roberts A."/>
            <person name="Saif S."/>
            <person name="Shea T."/>
            <person name="Sisk P."/>
            <person name="Stolte C."/>
            <person name="Sykes S."/>
            <person name="Wortman J."/>
            <person name="Nusbaum C."/>
            <person name="Birren B."/>
        </authorList>
    </citation>
    <scope>NUCLEOTIDE SEQUENCE</scope>
    <source>
        <strain evidence="1">ERTm3</strain>
    </source>
</reference>
<sequence>MLFSRSVSIKSICSIVISLMHTQKFNMSSSKFTYFSLTYCIFSLSKLGRLRSKLLLVFKIVSLPKDNSFRLLKSFNRFNALVQAVVFDIVSFLKK</sequence>
<dbReference type="AlphaFoldDB" id="I3EHR8"/>
<name>I3EHR8_NEMP3</name>
<dbReference type="InParanoid" id="I3EHR8"/>
<dbReference type="VEuPathDB" id="MicrosporidiaDB:NEQG_00584"/>
<evidence type="ECO:0000313" key="1">
    <source>
        <dbReference type="EMBL" id="EIJ88765.1"/>
    </source>
</evidence>
<proteinExistence type="predicted"/>
<dbReference type="EMBL" id="GL870877">
    <property type="protein sequence ID" value="EIJ88765.1"/>
    <property type="molecule type" value="Genomic_DNA"/>
</dbReference>
<gene>
    <name evidence="1" type="ORF">NEQG_00584</name>
</gene>
<dbReference type="HOGENOM" id="CLU_2373300_0_0_1"/>